<keyword evidence="3 6" id="KW-0812">Transmembrane</keyword>
<proteinExistence type="predicted"/>
<evidence type="ECO:0000256" key="5">
    <source>
        <dbReference type="ARBA" id="ARBA00023136"/>
    </source>
</evidence>
<organism evidence="7 8">
    <name type="scientific">Agarivorans aestuarii</name>
    <dbReference type="NCBI Taxonomy" id="1563703"/>
    <lineage>
        <taxon>Bacteria</taxon>
        <taxon>Pseudomonadati</taxon>
        <taxon>Pseudomonadota</taxon>
        <taxon>Gammaproteobacteria</taxon>
        <taxon>Alteromonadales</taxon>
        <taxon>Alteromonadaceae</taxon>
        <taxon>Agarivorans</taxon>
    </lineage>
</organism>
<feature type="transmembrane region" description="Helical" evidence="6">
    <location>
        <begin position="179"/>
        <end position="196"/>
    </location>
</feature>
<dbReference type="PANTHER" id="PTHR30086">
    <property type="entry name" value="ARGININE EXPORTER PROTEIN ARGO"/>
    <property type="match status" value="1"/>
</dbReference>
<evidence type="ECO:0000256" key="6">
    <source>
        <dbReference type="SAM" id="Phobius"/>
    </source>
</evidence>
<sequence length="197" mass="20976">MSIFMSMLVFAFIGAISPGPVNIIATGTGANYGFRQALPHVVGASVSYSLVVLTTGLALSALLHWLPSLTELLKYLGGAFLLYIALKIALSPVVAQGEQVLTKPPSLLQGALAQGLNPKAWLVAMSGVSLFVSTQQTAWFYLLVFCTISLIVCLAGVGTWAAVGSLISRYLQSPRRMRAFNWLMALLLAVSVLSLFV</sequence>
<feature type="transmembrane region" description="Helical" evidence="6">
    <location>
        <begin position="41"/>
        <end position="63"/>
    </location>
</feature>
<protein>
    <submittedName>
        <fullName evidence="7">LysE family translocator</fullName>
    </submittedName>
</protein>
<feature type="transmembrane region" description="Helical" evidence="6">
    <location>
        <begin position="75"/>
        <end position="95"/>
    </location>
</feature>
<dbReference type="Proteomes" id="UP001310248">
    <property type="component" value="Unassembled WGS sequence"/>
</dbReference>
<dbReference type="RefSeq" id="WP_329775077.1">
    <property type="nucleotide sequence ID" value="NZ_JAYDYW010000006.1"/>
</dbReference>
<keyword evidence="4 6" id="KW-1133">Transmembrane helix</keyword>
<comment type="subcellular location">
    <subcellularLocation>
        <location evidence="1">Cell membrane</location>
        <topology evidence="1">Multi-pass membrane protein</topology>
    </subcellularLocation>
</comment>
<name>A0ABU7G371_9ALTE</name>
<keyword evidence="5 6" id="KW-0472">Membrane</keyword>
<evidence type="ECO:0000256" key="3">
    <source>
        <dbReference type="ARBA" id="ARBA00022692"/>
    </source>
</evidence>
<comment type="caution">
    <text evidence="7">The sequence shown here is derived from an EMBL/GenBank/DDBJ whole genome shotgun (WGS) entry which is preliminary data.</text>
</comment>
<dbReference type="Pfam" id="PF01810">
    <property type="entry name" value="LysE"/>
    <property type="match status" value="1"/>
</dbReference>
<keyword evidence="2" id="KW-1003">Cell membrane</keyword>
<accession>A0ABU7G371</accession>
<evidence type="ECO:0000256" key="1">
    <source>
        <dbReference type="ARBA" id="ARBA00004651"/>
    </source>
</evidence>
<evidence type="ECO:0000256" key="2">
    <source>
        <dbReference type="ARBA" id="ARBA00022475"/>
    </source>
</evidence>
<reference evidence="8" key="1">
    <citation type="submission" date="2023-07" db="EMBL/GenBank/DDBJ databases">
        <title>Draft genome sequence of Agarivorans aestuarii strain ZMCS4, a CAZymes producing bacteria isolated from the marine brown algae Clodostephus spongiosus.</title>
        <authorList>
            <person name="Lorente B."/>
            <person name="Cabral C."/>
            <person name="Frias J."/>
            <person name="Faria J."/>
            <person name="Toubarro D."/>
        </authorList>
    </citation>
    <scope>NUCLEOTIDE SEQUENCE [LARGE SCALE GENOMIC DNA]</scope>
    <source>
        <strain evidence="8">ZMCS4</strain>
    </source>
</reference>
<dbReference type="InterPro" id="IPR001123">
    <property type="entry name" value="LeuE-type"/>
</dbReference>
<evidence type="ECO:0000313" key="7">
    <source>
        <dbReference type="EMBL" id="MEE1673837.1"/>
    </source>
</evidence>
<evidence type="ECO:0000256" key="4">
    <source>
        <dbReference type="ARBA" id="ARBA00022989"/>
    </source>
</evidence>
<gene>
    <name evidence="7" type="ORF">SNR37_003264</name>
</gene>
<dbReference type="EMBL" id="JAYDYW010000006">
    <property type="protein sequence ID" value="MEE1673837.1"/>
    <property type="molecule type" value="Genomic_DNA"/>
</dbReference>
<dbReference type="PANTHER" id="PTHR30086:SF20">
    <property type="entry name" value="ARGININE EXPORTER PROTEIN ARGO-RELATED"/>
    <property type="match status" value="1"/>
</dbReference>
<reference evidence="7 8" key="2">
    <citation type="submission" date="2023-12" db="EMBL/GenBank/DDBJ databases">
        <authorList>
            <consortium name="Cladostephus spongiosus"/>
            <person name="Lorente B."/>
            <person name="Cabral C."/>
            <person name="Frias J."/>
            <person name="Faria J."/>
            <person name="Toubarro D."/>
        </authorList>
    </citation>
    <scope>NUCLEOTIDE SEQUENCE [LARGE SCALE GENOMIC DNA]</scope>
    <source>
        <strain evidence="7 8">ZMCS4</strain>
    </source>
</reference>
<feature type="transmembrane region" description="Helical" evidence="6">
    <location>
        <begin position="138"/>
        <end position="167"/>
    </location>
</feature>
<keyword evidence="8" id="KW-1185">Reference proteome</keyword>
<evidence type="ECO:0000313" key="8">
    <source>
        <dbReference type="Proteomes" id="UP001310248"/>
    </source>
</evidence>